<keyword evidence="5" id="KW-0333">Golgi apparatus</keyword>
<evidence type="ECO:0000256" key="1">
    <source>
        <dbReference type="ARBA" id="ARBA00004555"/>
    </source>
</evidence>
<evidence type="ECO:0000256" key="3">
    <source>
        <dbReference type="ARBA" id="ARBA00022448"/>
    </source>
</evidence>
<feature type="domain" description="GAE" evidence="9">
    <location>
        <begin position="446"/>
        <end position="561"/>
    </location>
</feature>
<evidence type="ECO:0000256" key="5">
    <source>
        <dbReference type="ARBA" id="ARBA00023034"/>
    </source>
</evidence>
<dbReference type="EMBL" id="KK371602">
    <property type="protein sequence ID" value="KFV43808.1"/>
    <property type="molecule type" value="Genomic_DNA"/>
</dbReference>
<evidence type="ECO:0000256" key="4">
    <source>
        <dbReference type="ARBA" id="ARBA00022927"/>
    </source>
</evidence>
<dbReference type="GO" id="GO:0005794">
    <property type="term" value="C:Golgi apparatus"/>
    <property type="evidence" value="ECO:0007669"/>
    <property type="project" value="UniProtKB-SubCell"/>
</dbReference>
<dbReference type="GO" id="GO:0006886">
    <property type="term" value="P:intracellular protein transport"/>
    <property type="evidence" value="ECO:0007669"/>
    <property type="project" value="InterPro"/>
</dbReference>
<dbReference type="GO" id="GO:0016192">
    <property type="term" value="P:vesicle-mediated transport"/>
    <property type="evidence" value="ECO:0007669"/>
    <property type="project" value="InterPro"/>
</dbReference>
<dbReference type="PROSITE" id="PS50180">
    <property type="entry name" value="GAE"/>
    <property type="match status" value="1"/>
</dbReference>
<reference evidence="10 11" key="1">
    <citation type="submission" date="2014-04" db="EMBL/GenBank/DDBJ databases">
        <title>Genome evolution of avian class.</title>
        <authorList>
            <person name="Zhang G."/>
            <person name="Li C."/>
        </authorList>
    </citation>
    <scope>NUCLEOTIDE SEQUENCE [LARGE SCALE GENOMIC DNA]</scope>
    <source>
        <strain evidence="10">BGI_N341</strain>
    </source>
</reference>
<accession>A0A093EII4</accession>
<dbReference type="InterPro" id="IPR008153">
    <property type="entry name" value="GAE_dom"/>
</dbReference>
<dbReference type="InterPro" id="IPR016024">
    <property type="entry name" value="ARM-type_fold"/>
</dbReference>
<dbReference type="Proteomes" id="UP000054190">
    <property type="component" value="Unassembled WGS sequence"/>
</dbReference>
<dbReference type="SUPFAM" id="SSF49348">
    <property type="entry name" value="Clathrin adaptor appendage domain"/>
    <property type="match status" value="1"/>
</dbReference>
<protein>
    <submittedName>
        <fullName evidence="10">AP-1 complex subunit gamma-1</fullName>
    </submittedName>
</protein>
<dbReference type="Gene3D" id="1.25.10.10">
    <property type="entry name" value="Leucine-rich Repeat Variant"/>
    <property type="match status" value="1"/>
</dbReference>
<dbReference type="InterPro" id="IPR002553">
    <property type="entry name" value="Clathrin/coatomer_adapt-like_N"/>
</dbReference>
<keyword evidence="6" id="KW-0472">Membrane</keyword>
<dbReference type="GO" id="GO:0030117">
    <property type="term" value="C:membrane coat"/>
    <property type="evidence" value="ECO:0007669"/>
    <property type="project" value="InterPro"/>
</dbReference>
<dbReference type="Pfam" id="PF02883">
    <property type="entry name" value="Alpha_adaptinC2"/>
    <property type="match status" value="1"/>
</dbReference>
<evidence type="ECO:0000313" key="10">
    <source>
        <dbReference type="EMBL" id="KFV43808.1"/>
    </source>
</evidence>
<feature type="non-terminal residue" evidence="10">
    <location>
        <position position="1"/>
    </location>
</feature>
<dbReference type="AlphaFoldDB" id="A0A093EII4"/>
<dbReference type="PANTHER" id="PTHR22780">
    <property type="entry name" value="ADAPTIN, ALPHA/GAMMA/EPSILON"/>
    <property type="match status" value="1"/>
</dbReference>
<dbReference type="InterPro" id="IPR050840">
    <property type="entry name" value="Adaptor_Complx_Large_Subunit"/>
</dbReference>
<dbReference type="SUPFAM" id="SSF48371">
    <property type="entry name" value="ARM repeat"/>
    <property type="match status" value="1"/>
</dbReference>
<dbReference type="FunFam" id="2.60.40.1230:FF:000002">
    <property type="entry name" value="AP-1 complex subunit gamma"/>
    <property type="match status" value="1"/>
</dbReference>
<dbReference type="Pfam" id="PF01602">
    <property type="entry name" value="Adaptin_N"/>
    <property type="match status" value="1"/>
</dbReference>
<keyword evidence="4" id="KW-0653">Protein transport</keyword>
<dbReference type="InterPro" id="IPR011989">
    <property type="entry name" value="ARM-like"/>
</dbReference>
<gene>
    <name evidence="10" type="ORF">N341_11235</name>
</gene>
<comment type="similarity">
    <text evidence="2">Belongs to the adaptor complexes large subunit family.</text>
</comment>
<feature type="non-terminal residue" evidence="10">
    <location>
        <position position="566"/>
    </location>
</feature>
<dbReference type="InterPro" id="IPR013041">
    <property type="entry name" value="Clathrin_app_Ig-like_sf"/>
</dbReference>
<feature type="region of interest" description="Disordered" evidence="8">
    <location>
        <begin position="351"/>
        <end position="377"/>
    </location>
</feature>
<evidence type="ECO:0000256" key="6">
    <source>
        <dbReference type="ARBA" id="ARBA00023136"/>
    </source>
</evidence>
<dbReference type="Gene3D" id="2.60.40.1230">
    <property type="match status" value="1"/>
</dbReference>
<proteinExistence type="inferred from homology"/>
<evidence type="ECO:0000256" key="8">
    <source>
        <dbReference type="SAM" id="MobiDB-lite"/>
    </source>
</evidence>
<sequence length="566" mass="62462">VRILRLLRILGRNDDDSSEAMNDILAQVATNTETSKNVGNAILYETVLTIMDIKSESGLRVLAINILGRFLLNNDKNIRYVALTSLLKTVQTDHNAVQRHRSTIVDCLKDLDVSIKRRAMELSFALVNGNNVRGMMKELLYFLDSCEPEFKADCASGIFLAAEKYAPSKRWHIDTIMRVLTTAGSYVRDDAVPNLIQLITNSVEMHAYTVQRLYKAILGDYSQQPLVQVASWCIGEYGDLLVSGQCEEEEPIQVTEDEVLDILESILISNMSASVTRGYALTAIMKLSTRFTCTVNRIKKVVSIYGSSIDVELQQRAVEYNALFKKYDHMRPALLERMPVMEKVTTNGPTEIVQTNGETEPAVLESKPPPSGLQPASQANDLLDLLGGSDITPVIPTAPTSKPASAGGELLDLLGDLNLTGKQAASQKSTFSVMGFRRSAAFLFSTGIPSITAYNKNGLKIDFTFERSNTNPSVTVITIQASNSTDLDMTDFVFQAAVPKTFQLQLLSPSSSVIPAFNSGTITQVIKVLNPQKQQLRMRIKLTYNHKGSAMQDLAEVNNFPAQSWQ</sequence>
<comment type="subcellular location">
    <subcellularLocation>
        <location evidence="7">Endomembrane system</location>
        <topology evidence="7">Peripheral membrane protein</topology>
        <orientation evidence="7">Cytoplasmic side</orientation>
    </subcellularLocation>
    <subcellularLocation>
        <location evidence="1">Golgi apparatus</location>
    </subcellularLocation>
</comment>
<organism evidence="10 11">
    <name type="scientific">Tyto alba</name>
    <name type="common">Barn owl</name>
    <dbReference type="NCBI Taxonomy" id="56313"/>
    <lineage>
        <taxon>Eukaryota</taxon>
        <taxon>Metazoa</taxon>
        <taxon>Chordata</taxon>
        <taxon>Craniata</taxon>
        <taxon>Vertebrata</taxon>
        <taxon>Euteleostomi</taxon>
        <taxon>Archelosauria</taxon>
        <taxon>Archosauria</taxon>
        <taxon>Dinosauria</taxon>
        <taxon>Saurischia</taxon>
        <taxon>Theropoda</taxon>
        <taxon>Coelurosauria</taxon>
        <taxon>Aves</taxon>
        <taxon>Neognathae</taxon>
        <taxon>Neoaves</taxon>
        <taxon>Telluraves</taxon>
        <taxon>Strigiformes</taxon>
        <taxon>Tytonidae</taxon>
        <taxon>Tyto</taxon>
    </lineage>
</organism>
<keyword evidence="11" id="KW-1185">Reference proteome</keyword>
<dbReference type="SMART" id="SM00809">
    <property type="entry name" value="Alpha_adaptinC2"/>
    <property type="match status" value="1"/>
</dbReference>
<evidence type="ECO:0000259" key="9">
    <source>
        <dbReference type="PROSITE" id="PS50180"/>
    </source>
</evidence>
<keyword evidence="3" id="KW-0813">Transport</keyword>
<evidence type="ECO:0000256" key="2">
    <source>
        <dbReference type="ARBA" id="ARBA00006613"/>
    </source>
</evidence>
<dbReference type="InterPro" id="IPR008152">
    <property type="entry name" value="Clathrin_a/b/g-adaptin_app_Ig"/>
</dbReference>
<name>A0A093EII4_TYTAL</name>
<evidence type="ECO:0000313" key="11">
    <source>
        <dbReference type="Proteomes" id="UP000054190"/>
    </source>
</evidence>
<evidence type="ECO:0000256" key="7">
    <source>
        <dbReference type="ARBA" id="ARBA00029433"/>
    </source>
</evidence>